<dbReference type="CDD" id="cd00092">
    <property type="entry name" value="HTH_CRP"/>
    <property type="match status" value="1"/>
</dbReference>
<dbReference type="InterPro" id="IPR000595">
    <property type="entry name" value="cNMP-bd_dom"/>
</dbReference>
<dbReference type="EMBL" id="CP000478">
    <property type="protein sequence ID" value="ABK18615.1"/>
    <property type="molecule type" value="Genomic_DNA"/>
</dbReference>
<evidence type="ECO:0000259" key="5">
    <source>
        <dbReference type="PROSITE" id="PS51063"/>
    </source>
</evidence>
<evidence type="ECO:0000259" key="4">
    <source>
        <dbReference type="PROSITE" id="PS50042"/>
    </source>
</evidence>
<evidence type="ECO:0000256" key="3">
    <source>
        <dbReference type="ARBA" id="ARBA00023163"/>
    </source>
</evidence>
<dbReference type="STRING" id="335543.Sfum_2941"/>
<gene>
    <name evidence="6" type="ordered locus">Sfum_2941</name>
</gene>
<dbReference type="InterPro" id="IPR012318">
    <property type="entry name" value="HTH_CRP"/>
</dbReference>
<protein>
    <submittedName>
        <fullName evidence="6">Transcriptional regulator, Crp/Fnr family</fullName>
    </submittedName>
</protein>
<dbReference type="PANTHER" id="PTHR24567:SF28">
    <property type="entry name" value="LISTERIOLYSIN REGULATORY PROTEIN"/>
    <property type="match status" value="1"/>
</dbReference>
<dbReference type="AlphaFoldDB" id="A0LMG3"/>
<dbReference type="Proteomes" id="UP000001784">
    <property type="component" value="Chromosome"/>
</dbReference>
<dbReference type="PROSITE" id="PS50042">
    <property type="entry name" value="CNMP_BINDING_3"/>
    <property type="match status" value="1"/>
</dbReference>
<keyword evidence="3" id="KW-0804">Transcription</keyword>
<keyword evidence="7" id="KW-1185">Reference proteome</keyword>
<dbReference type="CDD" id="cd00038">
    <property type="entry name" value="CAP_ED"/>
    <property type="match status" value="1"/>
</dbReference>
<dbReference type="Gene3D" id="2.60.120.10">
    <property type="entry name" value="Jelly Rolls"/>
    <property type="match status" value="1"/>
</dbReference>
<dbReference type="InParanoid" id="A0LMG3"/>
<dbReference type="GO" id="GO:0003677">
    <property type="term" value="F:DNA binding"/>
    <property type="evidence" value="ECO:0007669"/>
    <property type="project" value="UniProtKB-KW"/>
</dbReference>
<dbReference type="InterPro" id="IPR050397">
    <property type="entry name" value="Env_Response_Regulators"/>
</dbReference>
<dbReference type="PROSITE" id="PS51063">
    <property type="entry name" value="HTH_CRP_2"/>
    <property type="match status" value="1"/>
</dbReference>
<feature type="domain" description="Cyclic nucleotide-binding" evidence="4">
    <location>
        <begin position="19"/>
        <end position="122"/>
    </location>
</feature>
<dbReference type="SUPFAM" id="SSF46785">
    <property type="entry name" value="Winged helix' DNA-binding domain"/>
    <property type="match status" value="1"/>
</dbReference>
<dbReference type="GO" id="GO:0005829">
    <property type="term" value="C:cytosol"/>
    <property type="evidence" value="ECO:0007669"/>
    <property type="project" value="TreeGrafter"/>
</dbReference>
<dbReference type="PANTHER" id="PTHR24567">
    <property type="entry name" value="CRP FAMILY TRANSCRIPTIONAL REGULATORY PROTEIN"/>
    <property type="match status" value="1"/>
</dbReference>
<accession>A0LMG3</accession>
<feature type="domain" description="HTH crp-type" evidence="5">
    <location>
        <begin position="153"/>
        <end position="226"/>
    </location>
</feature>
<dbReference type="Pfam" id="PF13545">
    <property type="entry name" value="HTH_Crp_2"/>
    <property type="match status" value="1"/>
</dbReference>
<dbReference type="PRINTS" id="PR00034">
    <property type="entry name" value="HTHCRP"/>
</dbReference>
<dbReference type="Pfam" id="PF00027">
    <property type="entry name" value="cNMP_binding"/>
    <property type="match status" value="1"/>
</dbReference>
<dbReference type="KEGG" id="sfu:Sfum_2941"/>
<dbReference type="InterPro" id="IPR036388">
    <property type="entry name" value="WH-like_DNA-bd_sf"/>
</dbReference>
<sequence length="235" mass="26069">MAAMSSLTDLSDTLSRSALFAGIEKEKRSGILSFGHHRVCESGVTLFREGESALRSYLVLRGCLKLTKLHEDGKEAIVRYVNPGEITAAVSVSNGRTYPVTAQSVGPSEVIGWGRETMLELMTTHPQLAINMLRAAVERLDDIQNRYLELCAERVEQRIARALLRIMKQSGRKTDNGILIAFRLSRQDLADYTGTTLYTVSRTLSNWEKKGWIASGRERIVVADPHALVTFAETG</sequence>
<reference evidence="6 7" key="1">
    <citation type="submission" date="2006-10" db="EMBL/GenBank/DDBJ databases">
        <title>Complete sequence of Syntrophobacter fumaroxidans MPOB.</title>
        <authorList>
            <consortium name="US DOE Joint Genome Institute"/>
            <person name="Copeland A."/>
            <person name="Lucas S."/>
            <person name="Lapidus A."/>
            <person name="Barry K."/>
            <person name="Detter J.C."/>
            <person name="Glavina del Rio T."/>
            <person name="Hammon N."/>
            <person name="Israni S."/>
            <person name="Pitluck S."/>
            <person name="Goltsman E.G."/>
            <person name="Martinez M."/>
            <person name="Schmutz J."/>
            <person name="Larimer F."/>
            <person name="Land M."/>
            <person name="Hauser L."/>
            <person name="Kyrpides N."/>
            <person name="Kim E."/>
            <person name="Boone D.R."/>
            <person name="Brockman F."/>
            <person name="Culley D."/>
            <person name="Ferry J."/>
            <person name="Gunsalus R."/>
            <person name="McInerney M.J."/>
            <person name="Morrison M."/>
            <person name="Plugge C."/>
            <person name="Rohlin L."/>
            <person name="Scholten J."/>
            <person name="Sieber J."/>
            <person name="Stams A.J.M."/>
            <person name="Worm P."/>
            <person name="Henstra A.M."/>
            <person name="Richardson P."/>
        </authorList>
    </citation>
    <scope>NUCLEOTIDE SEQUENCE [LARGE SCALE GENOMIC DNA]</scope>
    <source>
        <strain evidence="7">DSM 10017 / MPOB</strain>
    </source>
</reference>
<keyword evidence="2" id="KW-0238">DNA-binding</keyword>
<dbReference type="eggNOG" id="COG0664">
    <property type="taxonomic scope" value="Bacteria"/>
</dbReference>
<evidence type="ECO:0000313" key="6">
    <source>
        <dbReference type="EMBL" id="ABK18615.1"/>
    </source>
</evidence>
<organism evidence="6 7">
    <name type="scientific">Syntrophobacter fumaroxidans (strain DSM 10017 / MPOB)</name>
    <dbReference type="NCBI Taxonomy" id="335543"/>
    <lineage>
        <taxon>Bacteria</taxon>
        <taxon>Pseudomonadati</taxon>
        <taxon>Thermodesulfobacteriota</taxon>
        <taxon>Syntrophobacteria</taxon>
        <taxon>Syntrophobacterales</taxon>
        <taxon>Syntrophobacteraceae</taxon>
        <taxon>Syntrophobacter</taxon>
    </lineage>
</organism>
<dbReference type="SMART" id="SM00419">
    <property type="entry name" value="HTH_CRP"/>
    <property type="match status" value="1"/>
</dbReference>
<evidence type="ECO:0000256" key="1">
    <source>
        <dbReference type="ARBA" id="ARBA00023015"/>
    </source>
</evidence>
<evidence type="ECO:0000256" key="2">
    <source>
        <dbReference type="ARBA" id="ARBA00023125"/>
    </source>
</evidence>
<dbReference type="GO" id="GO:0003700">
    <property type="term" value="F:DNA-binding transcription factor activity"/>
    <property type="evidence" value="ECO:0007669"/>
    <property type="project" value="TreeGrafter"/>
</dbReference>
<dbReference type="InterPro" id="IPR018490">
    <property type="entry name" value="cNMP-bd_dom_sf"/>
</dbReference>
<dbReference type="SMART" id="SM00100">
    <property type="entry name" value="cNMP"/>
    <property type="match status" value="1"/>
</dbReference>
<dbReference type="HOGENOM" id="CLU_075053_3_1_7"/>
<evidence type="ECO:0000313" key="7">
    <source>
        <dbReference type="Proteomes" id="UP000001784"/>
    </source>
</evidence>
<dbReference type="InterPro" id="IPR014710">
    <property type="entry name" value="RmlC-like_jellyroll"/>
</dbReference>
<keyword evidence="1" id="KW-0805">Transcription regulation</keyword>
<dbReference type="InterPro" id="IPR036390">
    <property type="entry name" value="WH_DNA-bd_sf"/>
</dbReference>
<dbReference type="Gene3D" id="1.10.10.10">
    <property type="entry name" value="Winged helix-like DNA-binding domain superfamily/Winged helix DNA-binding domain"/>
    <property type="match status" value="1"/>
</dbReference>
<name>A0LMG3_SYNFM</name>
<proteinExistence type="predicted"/>
<dbReference type="SUPFAM" id="SSF51206">
    <property type="entry name" value="cAMP-binding domain-like"/>
    <property type="match status" value="1"/>
</dbReference>